<dbReference type="InterPro" id="IPR002173">
    <property type="entry name" value="Carboh/pur_kinase_PfkB_CS"/>
</dbReference>
<dbReference type="GO" id="GO:0016301">
    <property type="term" value="F:kinase activity"/>
    <property type="evidence" value="ECO:0007669"/>
    <property type="project" value="UniProtKB-KW"/>
</dbReference>
<name>A0A6J6NMI9_9ZZZZ</name>
<dbReference type="InterPro" id="IPR011611">
    <property type="entry name" value="PfkB_dom"/>
</dbReference>
<dbReference type="PROSITE" id="PS00584">
    <property type="entry name" value="PFKB_KINASES_2"/>
    <property type="match status" value="1"/>
</dbReference>
<reference evidence="4" key="1">
    <citation type="submission" date="2020-05" db="EMBL/GenBank/DDBJ databases">
        <authorList>
            <person name="Chiriac C."/>
            <person name="Salcher M."/>
            <person name="Ghai R."/>
            <person name="Kavagutti S V."/>
        </authorList>
    </citation>
    <scope>NUCLEOTIDE SEQUENCE</scope>
</reference>
<sequence>MIAVLGNLSRDLLPGEPPKTGGGPFHAARALNRLGAGTSPIYVRCADDDRAELLPAFDAFGLPVEILSGESTATFHLAYDGDQRTMRVDAIGDVWHPNDLPTIPSAIEWVQVAALARSDFPEPTLATLARNHKVLYDGQGLVRPAAVGPLVPDGGFDHRLLRHVTVLKLSDDEAAVVGDPEALGVPEVLLTYGSRGATVIFDGKAIEISAVPVAADPTGAGDMFGAAYLSARAAGEAPDEAARRATDLVHGILSDL</sequence>
<evidence type="ECO:0000256" key="1">
    <source>
        <dbReference type="ARBA" id="ARBA00022679"/>
    </source>
</evidence>
<evidence type="ECO:0000313" key="4">
    <source>
        <dbReference type="EMBL" id="CAB4686038.1"/>
    </source>
</evidence>
<organism evidence="4">
    <name type="scientific">freshwater metagenome</name>
    <dbReference type="NCBI Taxonomy" id="449393"/>
    <lineage>
        <taxon>unclassified sequences</taxon>
        <taxon>metagenomes</taxon>
        <taxon>ecological metagenomes</taxon>
    </lineage>
</organism>
<proteinExistence type="predicted"/>
<dbReference type="AlphaFoldDB" id="A0A6J6NMI9"/>
<gene>
    <name evidence="4" type="ORF">UFOPK2399_00294</name>
</gene>
<dbReference type="EMBL" id="CAEZXP010000001">
    <property type="protein sequence ID" value="CAB4686038.1"/>
    <property type="molecule type" value="Genomic_DNA"/>
</dbReference>
<keyword evidence="2" id="KW-0418">Kinase</keyword>
<dbReference type="Gene3D" id="3.40.1190.20">
    <property type="match status" value="1"/>
</dbReference>
<keyword evidence="1" id="KW-0808">Transferase</keyword>
<evidence type="ECO:0000256" key="2">
    <source>
        <dbReference type="ARBA" id="ARBA00022777"/>
    </source>
</evidence>
<dbReference type="Pfam" id="PF00294">
    <property type="entry name" value="PfkB"/>
    <property type="match status" value="1"/>
</dbReference>
<feature type="domain" description="Carbohydrate kinase PfkB" evidence="3">
    <location>
        <begin position="21"/>
        <end position="246"/>
    </location>
</feature>
<accession>A0A6J6NMI9</accession>
<dbReference type="SUPFAM" id="SSF53613">
    <property type="entry name" value="Ribokinase-like"/>
    <property type="match status" value="1"/>
</dbReference>
<dbReference type="InterPro" id="IPR029056">
    <property type="entry name" value="Ribokinase-like"/>
</dbReference>
<protein>
    <submittedName>
        <fullName evidence="4">Unannotated protein</fullName>
    </submittedName>
</protein>
<evidence type="ECO:0000259" key="3">
    <source>
        <dbReference type="Pfam" id="PF00294"/>
    </source>
</evidence>